<feature type="signal peptide" evidence="1">
    <location>
        <begin position="1"/>
        <end position="24"/>
    </location>
</feature>
<evidence type="ECO:0000256" key="1">
    <source>
        <dbReference type="SAM" id="SignalP"/>
    </source>
</evidence>
<keyword evidence="3" id="KW-1185">Reference proteome</keyword>
<evidence type="ECO:0000313" key="2">
    <source>
        <dbReference type="EMBL" id="MBO0933025.1"/>
    </source>
</evidence>
<evidence type="ECO:0000313" key="3">
    <source>
        <dbReference type="Proteomes" id="UP000664795"/>
    </source>
</evidence>
<comment type="caution">
    <text evidence="2">The sequence shown here is derived from an EMBL/GenBank/DDBJ whole genome shotgun (WGS) entry which is preliminary data.</text>
</comment>
<dbReference type="Proteomes" id="UP000664795">
    <property type="component" value="Unassembled WGS sequence"/>
</dbReference>
<feature type="chain" id="PRO_5037486569" description="DUF306 domain-containing protein" evidence="1">
    <location>
        <begin position="25"/>
        <end position="89"/>
    </location>
</feature>
<sequence length="89" mass="9674">MKTRMTQLLLFAHLFGFLATFAQNAPPTAEPSPSLVGRWQNRSPKGVVGMAVFRADSSCSGFVNGKQFVSGTYYVRQDTFHIQDGACGA</sequence>
<gene>
    <name evidence="2" type="ORF">J2I48_18595</name>
</gene>
<dbReference type="RefSeq" id="WP_207336992.1">
    <property type="nucleotide sequence ID" value="NZ_JAFMYU010000016.1"/>
</dbReference>
<accession>A0A939K279</accession>
<protein>
    <recommendedName>
        <fullName evidence="4">DUF306 domain-containing protein</fullName>
    </recommendedName>
</protein>
<organism evidence="2 3">
    <name type="scientific">Fibrella aquatilis</name>
    <dbReference type="NCBI Taxonomy" id="2817059"/>
    <lineage>
        <taxon>Bacteria</taxon>
        <taxon>Pseudomonadati</taxon>
        <taxon>Bacteroidota</taxon>
        <taxon>Cytophagia</taxon>
        <taxon>Cytophagales</taxon>
        <taxon>Spirosomataceae</taxon>
        <taxon>Fibrella</taxon>
    </lineage>
</organism>
<dbReference type="EMBL" id="JAFMYU010000016">
    <property type="protein sequence ID" value="MBO0933025.1"/>
    <property type="molecule type" value="Genomic_DNA"/>
</dbReference>
<keyword evidence="1" id="KW-0732">Signal</keyword>
<name>A0A939K279_9BACT</name>
<proteinExistence type="predicted"/>
<dbReference type="AlphaFoldDB" id="A0A939K279"/>
<evidence type="ECO:0008006" key="4">
    <source>
        <dbReference type="Google" id="ProtNLM"/>
    </source>
</evidence>
<reference evidence="2 3" key="1">
    <citation type="submission" date="2021-03" db="EMBL/GenBank/DDBJ databases">
        <title>Fibrella sp. HMF5036 genome sequencing and assembly.</title>
        <authorList>
            <person name="Kang H."/>
            <person name="Kim H."/>
            <person name="Bae S."/>
            <person name="Joh K."/>
        </authorList>
    </citation>
    <scope>NUCLEOTIDE SEQUENCE [LARGE SCALE GENOMIC DNA]</scope>
    <source>
        <strain evidence="2 3">HMF5036</strain>
    </source>
</reference>